<protein>
    <submittedName>
        <fullName evidence="1">O-methyltransferase involved in polyketide biosynthesis</fullName>
    </submittedName>
</protein>
<keyword evidence="1" id="KW-0808">Transferase</keyword>
<proteinExistence type="predicted"/>
<evidence type="ECO:0000313" key="1">
    <source>
        <dbReference type="EMBL" id="MBB3052216.1"/>
    </source>
</evidence>
<dbReference type="PIRSF" id="PIRSF017393">
    <property type="entry name" value="MTase_SAV2177"/>
    <property type="match status" value="1"/>
</dbReference>
<gene>
    <name evidence="1" type="ORF">FHS23_003245</name>
</gene>
<dbReference type="Gene3D" id="3.40.50.150">
    <property type="entry name" value="Vaccinia Virus protein VP39"/>
    <property type="match status" value="1"/>
</dbReference>
<dbReference type="InterPro" id="IPR029063">
    <property type="entry name" value="SAM-dependent_MTases_sf"/>
</dbReference>
<dbReference type="SUPFAM" id="SSF53335">
    <property type="entry name" value="S-adenosyl-L-methionine-dependent methyltransferases"/>
    <property type="match status" value="1"/>
</dbReference>
<organism evidence="1 2">
    <name type="scientific">Prauserella isguenensis</name>
    <dbReference type="NCBI Taxonomy" id="1470180"/>
    <lineage>
        <taxon>Bacteria</taxon>
        <taxon>Bacillati</taxon>
        <taxon>Actinomycetota</taxon>
        <taxon>Actinomycetes</taxon>
        <taxon>Pseudonocardiales</taxon>
        <taxon>Pseudonocardiaceae</taxon>
        <taxon>Prauserella</taxon>
    </lineage>
</organism>
<dbReference type="EMBL" id="JACHWU010000003">
    <property type="protein sequence ID" value="MBB3052216.1"/>
    <property type="molecule type" value="Genomic_DNA"/>
</dbReference>
<dbReference type="AlphaFoldDB" id="A0A839S388"/>
<dbReference type="GO" id="GO:0032259">
    <property type="term" value="P:methylation"/>
    <property type="evidence" value="ECO:0007669"/>
    <property type="project" value="UniProtKB-KW"/>
</dbReference>
<dbReference type="Proteomes" id="UP000550714">
    <property type="component" value="Unassembled WGS sequence"/>
</dbReference>
<sequence>MSAEPDDALRAINESLDKPSAARIYDYFIGGETNYAIDRAFAEKARQRIPQLGEYCRTSRQFLGRTVRWCAAEAGMRQFVDLGSGLPTVGNVHEVADEARPQCDTRVVYTDNEPIALTHSEMLLADTADSDRHVAIAADLMEPDELWSRVMATGLIEREEPVVLLVNAVLHFIKDEAGPDRLLGFYRKQLPPGSLLVLSQMTNENPASEAERKALDDLVDYYENTTNPGQLRTSEDFVRFFGDFELVDPGLVYAPAWRPDSDTLFAQVPSESRVIGGVARKPA</sequence>
<comment type="caution">
    <text evidence="1">The sequence shown here is derived from an EMBL/GenBank/DDBJ whole genome shotgun (WGS) entry which is preliminary data.</text>
</comment>
<keyword evidence="1" id="KW-0489">Methyltransferase</keyword>
<name>A0A839S388_9PSEU</name>
<evidence type="ECO:0000313" key="2">
    <source>
        <dbReference type="Proteomes" id="UP000550714"/>
    </source>
</evidence>
<keyword evidence="2" id="KW-1185">Reference proteome</keyword>
<dbReference type="InterPro" id="IPR006764">
    <property type="entry name" value="SAM_dep_MeTrfase_SAV2177_type"/>
</dbReference>
<accession>A0A839S388</accession>
<dbReference type="Pfam" id="PF04672">
    <property type="entry name" value="Methyltransf_19"/>
    <property type="match status" value="1"/>
</dbReference>
<dbReference type="RefSeq" id="WP_343053989.1">
    <property type="nucleotide sequence ID" value="NZ_JACHWU010000003.1"/>
</dbReference>
<dbReference type="GO" id="GO:0008168">
    <property type="term" value="F:methyltransferase activity"/>
    <property type="evidence" value="ECO:0007669"/>
    <property type="project" value="UniProtKB-KW"/>
</dbReference>
<reference evidence="1 2" key="1">
    <citation type="submission" date="2020-08" db="EMBL/GenBank/DDBJ databases">
        <title>Genomic Encyclopedia of Type Strains, Phase III (KMG-III): the genomes of soil and plant-associated and newly described type strains.</title>
        <authorList>
            <person name="Whitman W."/>
        </authorList>
    </citation>
    <scope>NUCLEOTIDE SEQUENCE [LARGE SCALE GENOMIC DNA]</scope>
    <source>
        <strain evidence="1 2">CECT 8577</strain>
    </source>
</reference>